<dbReference type="Gene3D" id="2.60.120.200">
    <property type="match status" value="1"/>
</dbReference>
<dbReference type="Pfam" id="PF05345">
    <property type="entry name" value="He_PIG"/>
    <property type="match status" value="2"/>
</dbReference>
<dbReference type="Gene3D" id="2.60.120.260">
    <property type="entry name" value="Galactose-binding domain-like"/>
    <property type="match status" value="1"/>
</dbReference>
<reference evidence="4 5" key="1">
    <citation type="submission" date="2018-07" db="EMBL/GenBank/DDBJ databases">
        <title>Genomic Encyclopedia of Type Strains, Phase III (KMG-III): the genomes of soil and plant-associated and newly described type strains.</title>
        <authorList>
            <person name="Whitman W."/>
        </authorList>
    </citation>
    <scope>NUCLEOTIDE SEQUENCE [LARGE SCALE GENOMIC DNA]</scope>
    <source>
        <strain evidence="4 5">CECT 7506</strain>
    </source>
</reference>
<sequence length="2329" mass="257775">MKGYIWDVFKRVKKTKRQAGRVLIILLIAALIFPGLVPVPGKMVHAEEGPTTNGYLDKLDFGNIDSESVHNFKDAYTSVITGFMGETARVSNIRAADGVGGELTFTMKVDPHLRNYFTVKFSGEESSTSNEMIHINGEQIGYTTNGDYEHINSGWVLPNRFFYKSIMLPLESTVGKDTVEITLKSHPWNSMTTVTRGYYSAYTHTQAYIHADGEKQGYKFKPDQNPDNMLPPDLTNAEKQALIDGYMQEQVNLFNNLSAKVDGNAGGKMSIHKYSQELKFYADVLKYDWSPAQTPVEKRAALQRIFKSIDNHVKDYYGNTRLVLRGGHQGDWGGYYMDLGEALYTVENLIKDDTIYGEEAWGAFLDEPIVTGTTEGEYSLAGVDWDGGELTRREAWERVMKANFDFARARLSYIYNQVVYMYEGAWKSHEGLRIIGSPFFEGKERSHRILLETLGIAPFLGEEVLVGPGGEELDLYHSLFKHDGSAVFTDDFVHIVGKGLAKSKLDAEGNVVRRLPYGKHYTGLTEAGLTRENGYVANYGEAANYLLVYFYKTLGHTGDEEVNDEILKAALTSIHARGFVRYPSLDDDGKRIMRAEQVTDERNQSFTGFMAYGARTGRGMSLQFASLEMAMAGNEQKYSGPEWDKYWQYAGEAVGFVQQQLADRQLLHLKDFGYRGSMSGVNFLLKETYHYITEDRANYGRFGGNAMAGVVLPHTDFDVYKPEEIAALGVNPDDYEQLAWADIDNTYVSVRDGDFRMFGELNFRNRGMASNGRLHVIKDNYDHVVQIATNNRFRYEDYYLRAPQIDWDYHSGFAQGWTGAPPVLAGEAVPASYQPGVGTINRDNFEFDNPYNNYPELSTARYGKYFMIFNTTRDEYGNKMTYEVELPADFAGSEVLDLITGTNVPVVNGKVTVQPKTAMVLKLTSDFELAPKPFHVDFVHALAGNGYIGITWKTTSGGQSYTIKRSETEDGPYETIATGVTGNYYKDSTVQNGNVYYYKVAAVNENGAGWDSWRAKVDVSVPVSDITNAAWRDDRIGTAAGNAVIDGSSISIDAVDGTGFGQGDDSHIYNRDIYDSLHFVSRVASGNSSVSAKIDSASGEAGGIMMRDRLTEDKARYIYFGANENGDLVLQNRTRVSLAQFSIPIASPLNANIQSYTAAEYPYVKLMRDHDSQTVYAFVSKDGANWTYVTKMSTLLTYAYYTGVTASDQAQFSEVMITETPQGIVTPFTSRVKDQVTLRWNKPKQASWFNLYRTNDEEASLTDPVFKAGTTELEDGSPWEEVLSGTRATSFQDVLRFGSVHYKVMAVHGDSTPQPFSTAASAYADSIAIVLEDAESLPASDYTKSSFYLFHKVLDRIKAELAGPEFDEAQLINDIYEAKKLLVSFRTNLAKVQVQPSMVRASEKGWGNDNISEEQNGWFIFDGIETNLTHTRSAVSWVDVDFGAGNEKVVDTFRYLPRQSHFTRANNTIFKGSNDGVNWVDLHKITAVTEFKWYSAINPDTTPYRYIRIYDDHSGFVNFQEVEFLERGIDKTLLAYLLGESAAAIAAEVYTAESLQSLEQAVTAATSVEGNASATQEEIDAAAEGLVTALEGLQYIPGMPVIASIGNKTVIAESKLTFTVQAETETAGIVYGISGLPEGATFNTDTQVFDWTPSKEQGGVYSVIFTATAGELSSSKTVKITVKGQPVFESVATVELTAEKLFTYQVPAKDPTDEPLVYSAENLPAGAVFDVPKGAFTWTPDQADYGSHPVTFTVSNGSFSVSQTVDFKVMLHILPAADYTKGSYYLYFKEAERIETEIVKPGADKLKLIAELDQAEGLLVHIPISLYSFEGNADNAIGSTGGTVYGTPEYPAGKIGQAVDLNGQHHVMLPETHPVANYDEMTFATWVYWKGGNQWQRIFDFGNDTNQFMFLTPRSGNNTLRFAIKNGGGEQIIQTSQLASNQWVHVAVTLGGGTAKLYVNGVEKAKAGNFTIKPSDFKPNKNYIGKSQFNDPLLSGMIDEFRIYNYALSAEDIQAVYNNTAKWIDNSLLTLLLDEAAEVVAEYYTTESYEAFQTALANAESVADNADAAQEEIDTAAASLLAALEGLKWKDITASLDPAAPNGKNGWYTSPVTVTLSPAKIAEYSLDGGDTWTAYSEPVVLDQEGTHQVQYRRSVDTGETSLLEVKIDLSAPMVQIMGEASYKIDQTVTITCSANDVVSSVYGKPCDQPLLQVKAYTLKSGEHTATVTVEDMAGNQTTADHMFKVMVTFDSLKTVTNVFLQETNAKAWDTVAKSLNQKLDQAKAAAGQGKIDAAKSMMSDYVKQVTDQTGKYFTQEQAEILIRWAQIVI</sequence>
<dbReference type="SUPFAM" id="SSF49265">
    <property type="entry name" value="Fibronectin type III"/>
    <property type="match status" value="1"/>
</dbReference>
<dbReference type="GO" id="GO:0005509">
    <property type="term" value="F:calcium ion binding"/>
    <property type="evidence" value="ECO:0007669"/>
    <property type="project" value="InterPro"/>
</dbReference>
<dbReference type="SUPFAM" id="SSF49785">
    <property type="entry name" value="Galactose-binding domain-like"/>
    <property type="match status" value="1"/>
</dbReference>
<dbReference type="GO" id="GO:0016020">
    <property type="term" value="C:membrane"/>
    <property type="evidence" value="ECO:0007669"/>
    <property type="project" value="InterPro"/>
</dbReference>
<dbReference type="InterPro" id="IPR006558">
    <property type="entry name" value="LamG-like"/>
</dbReference>
<feature type="domain" description="Fibronectin type-III" evidence="3">
    <location>
        <begin position="930"/>
        <end position="1024"/>
    </location>
</feature>
<evidence type="ECO:0000256" key="1">
    <source>
        <dbReference type="ARBA" id="ARBA00022729"/>
    </source>
</evidence>
<dbReference type="SMART" id="SM00560">
    <property type="entry name" value="LamGL"/>
    <property type="match status" value="1"/>
</dbReference>
<protein>
    <submittedName>
        <fullName evidence="4">Putative Ig domain-containing protein</fullName>
    </submittedName>
</protein>
<dbReference type="Pfam" id="PF07554">
    <property type="entry name" value="FIVAR"/>
    <property type="match status" value="2"/>
</dbReference>
<evidence type="ECO:0000313" key="5">
    <source>
        <dbReference type="Proteomes" id="UP000252415"/>
    </source>
</evidence>
<keyword evidence="1" id="KW-0732">Signal</keyword>
<dbReference type="InterPro" id="IPR013320">
    <property type="entry name" value="ConA-like_dom_sf"/>
</dbReference>
<keyword evidence="5" id="KW-1185">Reference proteome</keyword>
<keyword evidence="2" id="KW-1015">Disulfide bond</keyword>
<dbReference type="Gene3D" id="1.20.1270.90">
    <property type="entry name" value="AF1782-like"/>
    <property type="match status" value="2"/>
</dbReference>
<dbReference type="SUPFAM" id="SSF49313">
    <property type="entry name" value="Cadherin-like"/>
    <property type="match status" value="2"/>
</dbReference>
<proteinExistence type="predicted"/>
<dbReference type="SUPFAM" id="SSF49899">
    <property type="entry name" value="Concanavalin A-like lectins/glucanases"/>
    <property type="match status" value="1"/>
</dbReference>
<dbReference type="RefSeq" id="WP_114379550.1">
    <property type="nucleotide sequence ID" value="NZ_QPJD01000004.1"/>
</dbReference>
<accession>A0A368W4E8</accession>
<evidence type="ECO:0000259" key="3">
    <source>
        <dbReference type="PROSITE" id="PS50853"/>
    </source>
</evidence>
<dbReference type="OrthoDB" id="2479373at2"/>
<gene>
    <name evidence="4" type="ORF">DFP97_104315</name>
</gene>
<dbReference type="InterPro" id="IPR015919">
    <property type="entry name" value="Cadherin-like_sf"/>
</dbReference>
<dbReference type="InterPro" id="IPR013783">
    <property type="entry name" value="Ig-like_fold"/>
</dbReference>
<dbReference type="Pfam" id="PF13385">
    <property type="entry name" value="Laminin_G_3"/>
    <property type="match status" value="1"/>
</dbReference>
<evidence type="ECO:0000256" key="2">
    <source>
        <dbReference type="ARBA" id="ARBA00023157"/>
    </source>
</evidence>
<evidence type="ECO:0000313" key="4">
    <source>
        <dbReference type="EMBL" id="RCW49657.1"/>
    </source>
</evidence>
<dbReference type="InterPro" id="IPR008979">
    <property type="entry name" value="Galactose-bd-like_sf"/>
</dbReference>
<dbReference type="Gene3D" id="2.60.40.10">
    <property type="entry name" value="Immunoglobulins"/>
    <property type="match status" value="4"/>
</dbReference>
<dbReference type="PROSITE" id="PS50853">
    <property type="entry name" value="FN3"/>
    <property type="match status" value="1"/>
</dbReference>
<dbReference type="InterPro" id="IPR036116">
    <property type="entry name" value="FN3_sf"/>
</dbReference>
<dbReference type="EMBL" id="QPJD01000004">
    <property type="protein sequence ID" value="RCW49657.1"/>
    <property type="molecule type" value="Genomic_DNA"/>
</dbReference>
<name>A0A368W4E8_9BACL</name>
<dbReference type="Proteomes" id="UP000252415">
    <property type="component" value="Unassembled WGS sequence"/>
</dbReference>
<organism evidence="4 5">
    <name type="scientific">Paenibacillus prosopidis</name>
    <dbReference type="NCBI Taxonomy" id="630520"/>
    <lineage>
        <taxon>Bacteria</taxon>
        <taxon>Bacillati</taxon>
        <taxon>Bacillota</taxon>
        <taxon>Bacilli</taxon>
        <taxon>Bacillales</taxon>
        <taxon>Paenibacillaceae</taxon>
        <taxon>Paenibacillus</taxon>
    </lineage>
</organism>
<comment type="caution">
    <text evidence="4">The sequence shown here is derived from an EMBL/GenBank/DDBJ whole genome shotgun (WGS) entry which is preliminary data.</text>
</comment>
<dbReference type="InterPro" id="IPR003961">
    <property type="entry name" value="FN3_dom"/>
</dbReference>